<evidence type="ECO:0000259" key="11">
    <source>
        <dbReference type="Pfam" id="PF21088"/>
    </source>
</evidence>
<dbReference type="Pfam" id="PF00924">
    <property type="entry name" value="MS_channel_2nd"/>
    <property type="match status" value="1"/>
</dbReference>
<evidence type="ECO:0000259" key="10">
    <source>
        <dbReference type="Pfam" id="PF21082"/>
    </source>
</evidence>
<dbReference type="InterPro" id="IPR049278">
    <property type="entry name" value="MS_channel_C"/>
</dbReference>
<feature type="transmembrane region" description="Helical" evidence="8">
    <location>
        <begin position="91"/>
        <end position="113"/>
    </location>
</feature>
<dbReference type="InterPro" id="IPR006685">
    <property type="entry name" value="MscS_channel_2nd"/>
</dbReference>
<proteinExistence type="inferred from homology"/>
<keyword evidence="3" id="KW-1003">Cell membrane</keyword>
<dbReference type="PANTHER" id="PTHR30566:SF25">
    <property type="entry name" value="INNER MEMBRANE PROTEIN"/>
    <property type="match status" value="1"/>
</dbReference>
<dbReference type="SUPFAM" id="SSF82689">
    <property type="entry name" value="Mechanosensitive channel protein MscS (YggB), C-terminal domain"/>
    <property type="match status" value="1"/>
</dbReference>
<dbReference type="InterPro" id="IPR049142">
    <property type="entry name" value="MS_channel_1st"/>
</dbReference>
<keyword evidence="5 8" id="KW-1133">Transmembrane helix</keyword>
<dbReference type="PATRIC" id="fig|316.97.peg.2749"/>
<evidence type="ECO:0000256" key="6">
    <source>
        <dbReference type="ARBA" id="ARBA00023136"/>
    </source>
</evidence>
<evidence type="ECO:0000259" key="9">
    <source>
        <dbReference type="Pfam" id="PF00924"/>
    </source>
</evidence>
<dbReference type="Gene3D" id="1.10.287.1260">
    <property type="match status" value="1"/>
</dbReference>
<feature type="domain" description="Mechanosensitive ion channel MscS C-terminal" evidence="10">
    <location>
        <begin position="248"/>
        <end position="333"/>
    </location>
</feature>
<feature type="transmembrane region" description="Helical" evidence="8">
    <location>
        <begin position="58"/>
        <end position="79"/>
    </location>
</feature>
<reference evidence="12 13" key="1">
    <citation type="submission" date="2014-03" db="EMBL/GenBank/DDBJ databases">
        <title>Complete genome sequence of Pseudomonas stutzeri 19SMN4.</title>
        <authorList>
            <person name="Brunet-Galmes I."/>
            <person name="Nogales B."/>
            <person name="Busquets A."/>
            <person name="Pena A."/>
            <person name="Gomila M."/>
            <person name="Garcia-Valdes E."/>
            <person name="Lalucat J."/>
            <person name="Bennasar A."/>
            <person name="Bosch R."/>
        </authorList>
    </citation>
    <scope>NUCLEOTIDE SEQUENCE [LARGE SCALE GENOMIC DNA]</scope>
    <source>
        <strain evidence="12 13">19SMN4</strain>
    </source>
</reference>
<protein>
    <submittedName>
        <fullName evidence="12">Mechanosensitive ion channel protein MscS</fullName>
    </submittedName>
</protein>
<dbReference type="GO" id="GO:0005886">
    <property type="term" value="C:plasma membrane"/>
    <property type="evidence" value="ECO:0007669"/>
    <property type="project" value="UniProtKB-SubCell"/>
</dbReference>
<sequence length="380" mass="41936">MNWDALLNETFWINLAIVLGITIVSFLVLRTILGIVTRRLSKLATGSKTKFIGIAAELLSRTSNLLILAFSLLIALKTVELSPRWESTMSHGWFIALAFQFALWMDTGVRLWMESLTRDGKARNPVTTTIIGIMIRIVVWTMMLLSILANLGVDITAMIASLGVGGIAIALAVQTLLSDIFASLSIGVDKPFEIGDFVVFGEVAGNIEHIGLKTTRIRALSGEQVVIANADLLRQIVHNYKRMNTRRIVFKFGITYNTPTEKVKEVAALVKRIIEGIEAAKFDRAHFLGFDDSQLTFEVVYIMQVSDYNRYMDTQQEINLALLEGIREMGVQFAFPTRSVEFIGGSLPEISVAGVPQEKPAANQNAGDAESQSRGAQPRA</sequence>
<feature type="domain" description="Mechanosensitive ion channel MscS" evidence="9">
    <location>
        <begin position="175"/>
        <end position="242"/>
    </location>
</feature>
<dbReference type="Gene3D" id="2.30.30.60">
    <property type="match status" value="1"/>
</dbReference>
<comment type="subcellular location">
    <subcellularLocation>
        <location evidence="1">Cell membrane</location>
        <topology evidence="1">Multi-pass membrane protein</topology>
    </subcellularLocation>
</comment>
<feature type="region of interest" description="Disordered" evidence="7">
    <location>
        <begin position="354"/>
        <end position="380"/>
    </location>
</feature>
<evidence type="ECO:0000256" key="1">
    <source>
        <dbReference type="ARBA" id="ARBA00004651"/>
    </source>
</evidence>
<dbReference type="KEGG" id="pstu:UIB01_13760"/>
<dbReference type="Pfam" id="PF21088">
    <property type="entry name" value="MS_channel_1st"/>
    <property type="match status" value="1"/>
</dbReference>
<feature type="domain" description="Mechanosensitive ion channel transmembrane helices 2/3" evidence="11">
    <location>
        <begin position="135"/>
        <end position="174"/>
    </location>
</feature>
<feature type="transmembrane region" description="Helical" evidence="8">
    <location>
        <begin position="125"/>
        <end position="149"/>
    </location>
</feature>
<dbReference type="OrthoDB" id="9775207at2"/>
<evidence type="ECO:0000256" key="2">
    <source>
        <dbReference type="ARBA" id="ARBA00008017"/>
    </source>
</evidence>
<evidence type="ECO:0000256" key="3">
    <source>
        <dbReference type="ARBA" id="ARBA00022475"/>
    </source>
</evidence>
<dbReference type="EMBL" id="CP007509">
    <property type="protein sequence ID" value="AHY43482.1"/>
    <property type="molecule type" value="Genomic_DNA"/>
</dbReference>
<dbReference type="InterPro" id="IPR010920">
    <property type="entry name" value="LSM_dom_sf"/>
</dbReference>
<dbReference type="Proteomes" id="UP000025238">
    <property type="component" value="Chromosome"/>
</dbReference>
<feature type="transmembrane region" description="Helical" evidence="8">
    <location>
        <begin position="12"/>
        <end position="37"/>
    </location>
</feature>
<dbReference type="PANTHER" id="PTHR30566">
    <property type="entry name" value="YNAI-RELATED MECHANOSENSITIVE ION CHANNEL"/>
    <property type="match status" value="1"/>
</dbReference>
<keyword evidence="4 8" id="KW-0812">Transmembrane</keyword>
<evidence type="ECO:0000313" key="13">
    <source>
        <dbReference type="Proteomes" id="UP000025238"/>
    </source>
</evidence>
<dbReference type="GO" id="GO:0008381">
    <property type="term" value="F:mechanosensitive monoatomic ion channel activity"/>
    <property type="evidence" value="ECO:0007669"/>
    <property type="project" value="UniProtKB-ARBA"/>
</dbReference>
<dbReference type="SUPFAM" id="SSF50182">
    <property type="entry name" value="Sm-like ribonucleoproteins"/>
    <property type="match status" value="1"/>
</dbReference>
<dbReference type="Gene3D" id="3.30.70.100">
    <property type="match status" value="1"/>
</dbReference>
<dbReference type="InterPro" id="IPR011014">
    <property type="entry name" value="MscS_channel_TM-2"/>
</dbReference>
<name>A0A023WTF0_STUST</name>
<evidence type="ECO:0000256" key="5">
    <source>
        <dbReference type="ARBA" id="ARBA00022989"/>
    </source>
</evidence>
<organism evidence="12 13">
    <name type="scientific">Stutzerimonas stutzeri</name>
    <name type="common">Pseudomonas stutzeri</name>
    <dbReference type="NCBI Taxonomy" id="316"/>
    <lineage>
        <taxon>Bacteria</taxon>
        <taxon>Pseudomonadati</taxon>
        <taxon>Pseudomonadota</taxon>
        <taxon>Gammaproteobacteria</taxon>
        <taxon>Pseudomonadales</taxon>
        <taxon>Pseudomonadaceae</taxon>
        <taxon>Stutzerimonas</taxon>
    </lineage>
</organism>
<evidence type="ECO:0000256" key="4">
    <source>
        <dbReference type="ARBA" id="ARBA00022692"/>
    </source>
</evidence>
<feature type="transmembrane region" description="Helical" evidence="8">
    <location>
        <begin position="155"/>
        <end position="177"/>
    </location>
</feature>
<feature type="compositionally biased region" description="Polar residues" evidence="7">
    <location>
        <begin position="362"/>
        <end position="380"/>
    </location>
</feature>
<gene>
    <name evidence="12" type="ORF">UIB01_13760</name>
</gene>
<dbReference type="SUPFAM" id="SSF82861">
    <property type="entry name" value="Mechanosensitive channel protein MscS (YggB), transmembrane region"/>
    <property type="match status" value="1"/>
</dbReference>
<evidence type="ECO:0000313" key="12">
    <source>
        <dbReference type="EMBL" id="AHY43482.1"/>
    </source>
</evidence>
<dbReference type="Pfam" id="PF21082">
    <property type="entry name" value="MS_channel_3rd"/>
    <property type="match status" value="1"/>
</dbReference>
<evidence type="ECO:0000256" key="8">
    <source>
        <dbReference type="SAM" id="Phobius"/>
    </source>
</evidence>
<evidence type="ECO:0000256" key="7">
    <source>
        <dbReference type="SAM" id="MobiDB-lite"/>
    </source>
</evidence>
<dbReference type="AlphaFoldDB" id="A0A023WTF0"/>
<accession>A0A023WTF0</accession>
<dbReference type="InterPro" id="IPR011066">
    <property type="entry name" value="MscS_channel_C_sf"/>
</dbReference>
<dbReference type="InterPro" id="IPR023408">
    <property type="entry name" value="MscS_beta-dom_sf"/>
</dbReference>
<keyword evidence="6 8" id="KW-0472">Membrane</keyword>
<comment type="similarity">
    <text evidence="2">Belongs to the MscS (TC 1.A.23) family.</text>
</comment>